<evidence type="ECO:0000256" key="1">
    <source>
        <dbReference type="SAM" id="MobiDB-lite"/>
    </source>
</evidence>
<keyword evidence="2" id="KW-0812">Transmembrane</keyword>
<evidence type="ECO:0000313" key="4">
    <source>
        <dbReference type="Proteomes" id="UP001152759"/>
    </source>
</evidence>
<dbReference type="AlphaFoldDB" id="A0A9N9ZYT2"/>
<accession>A0A9N9ZYT2</accession>
<dbReference type="KEGG" id="btab:109032179"/>
<reference evidence="3" key="1">
    <citation type="submission" date="2021-12" db="EMBL/GenBank/DDBJ databases">
        <authorList>
            <person name="King R."/>
        </authorList>
    </citation>
    <scope>NUCLEOTIDE SEQUENCE</scope>
</reference>
<sequence>MKMSSEEMREARRRKILENSESRLNKILKRSPEPVSEEKAEATKITEPTKKIYSVNNEARSTFPLPASANEDVFRLKEETSEPSPYKFQKGKTSDSFNYLRKYFVILAVVVYLIVAQGGNKLPSKSIFTPFATLGIVKQSLIFRYKEPSSSLYLQILILYGVNAKLLLRLSRVLNILYDFFLDFCVYFFTFVLLHFISEALIFS</sequence>
<feature type="region of interest" description="Disordered" evidence="1">
    <location>
        <begin position="1"/>
        <end position="43"/>
    </location>
</feature>
<dbReference type="PANTHER" id="PTHR15026">
    <property type="entry name" value="CALCIUM-SIGNAL MODULATING CYCLOPHILIN LIGAND CAML"/>
    <property type="match status" value="1"/>
</dbReference>
<evidence type="ECO:0000256" key="2">
    <source>
        <dbReference type="SAM" id="Phobius"/>
    </source>
</evidence>
<dbReference type="Proteomes" id="UP001152759">
    <property type="component" value="Chromosome 1"/>
</dbReference>
<proteinExistence type="predicted"/>
<organism evidence="3 4">
    <name type="scientific">Bemisia tabaci</name>
    <name type="common">Sweetpotato whitefly</name>
    <name type="synonym">Aleurodes tabaci</name>
    <dbReference type="NCBI Taxonomy" id="7038"/>
    <lineage>
        <taxon>Eukaryota</taxon>
        <taxon>Metazoa</taxon>
        <taxon>Ecdysozoa</taxon>
        <taxon>Arthropoda</taxon>
        <taxon>Hexapoda</taxon>
        <taxon>Insecta</taxon>
        <taxon>Pterygota</taxon>
        <taxon>Neoptera</taxon>
        <taxon>Paraneoptera</taxon>
        <taxon>Hemiptera</taxon>
        <taxon>Sternorrhyncha</taxon>
        <taxon>Aleyrodoidea</taxon>
        <taxon>Aleyrodidae</taxon>
        <taxon>Aleyrodinae</taxon>
        <taxon>Bemisia</taxon>
    </lineage>
</organism>
<name>A0A9N9ZYT2_BEMTA</name>
<keyword evidence="2" id="KW-1133">Transmembrane helix</keyword>
<dbReference type="InterPro" id="IPR016719">
    <property type="entry name" value="CAMLG"/>
</dbReference>
<dbReference type="GO" id="GO:0071816">
    <property type="term" value="P:tail-anchored membrane protein insertion into ER membrane"/>
    <property type="evidence" value="ECO:0007669"/>
    <property type="project" value="TreeGrafter"/>
</dbReference>
<feature type="transmembrane region" description="Helical" evidence="2">
    <location>
        <begin position="150"/>
        <end position="168"/>
    </location>
</feature>
<dbReference type="EMBL" id="OU963862">
    <property type="protein sequence ID" value="CAH0380527.1"/>
    <property type="molecule type" value="Genomic_DNA"/>
</dbReference>
<keyword evidence="2" id="KW-0472">Membrane</keyword>
<gene>
    <name evidence="3" type="ORF">BEMITA_LOCUS277</name>
</gene>
<protein>
    <submittedName>
        <fullName evidence="3">Uncharacterized protein</fullName>
    </submittedName>
</protein>
<evidence type="ECO:0000313" key="3">
    <source>
        <dbReference type="EMBL" id="CAH0380527.1"/>
    </source>
</evidence>
<keyword evidence="4" id="KW-1185">Reference proteome</keyword>
<dbReference type="Pfam" id="PF14963">
    <property type="entry name" value="Get2_like"/>
    <property type="match status" value="1"/>
</dbReference>
<dbReference type="GO" id="GO:0043529">
    <property type="term" value="C:GET complex"/>
    <property type="evidence" value="ECO:0007669"/>
    <property type="project" value="TreeGrafter"/>
</dbReference>
<feature type="transmembrane region" description="Helical" evidence="2">
    <location>
        <begin position="180"/>
        <end position="203"/>
    </location>
</feature>
<dbReference type="PANTHER" id="PTHR15026:SF0">
    <property type="entry name" value="GUIDED ENTRY OF TAIL-ANCHORED PROTEINS FACTOR CAMLG"/>
    <property type="match status" value="1"/>
</dbReference>
<feature type="transmembrane region" description="Helical" evidence="2">
    <location>
        <begin position="99"/>
        <end position="116"/>
    </location>
</feature>